<keyword evidence="3" id="KW-1185">Reference proteome</keyword>
<dbReference type="Proteomes" id="UP000281406">
    <property type="component" value="Unassembled WGS sequence"/>
</dbReference>
<dbReference type="AlphaFoldDB" id="A0A3N0Y6X3"/>
<reference evidence="2 3" key="1">
    <citation type="submission" date="2018-10" db="EMBL/GenBank/DDBJ databases">
        <title>Genome assembly for a Yunnan-Guizhou Plateau 3E fish, Anabarilius grahami (Regan), and its evolutionary and genetic applications.</title>
        <authorList>
            <person name="Jiang W."/>
        </authorList>
    </citation>
    <scope>NUCLEOTIDE SEQUENCE [LARGE SCALE GENOMIC DNA]</scope>
    <source>
        <strain evidence="2">AG-KIZ</strain>
        <tissue evidence="2">Muscle</tissue>
    </source>
</reference>
<evidence type="ECO:0000313" key="3">
    <source>
        <dbReference type="Proteomes" id="UP000281406"/>
    </source>
</evidence>
<protein>
    <submittedName>
        <fullName evidence="2">Myeloid leukemia factor 1</fullName>
    </submittedName>
</protein>
<accession>A0A3N0Y6X3</accession>
<feature type="non-terminal residue" evidence="2">
    <location>
        <position position="1"/>
    </location>
</feature>
<feature type="region of interest" description="Disordered" evidence="1">
    <location>
        <begin position="20"/>
        <end position="71"/>
    </location>
</feature>
<proteinExistence type="predicted"/>
<evidence type="ECO:0000256" key="1">
    <source>
        <dbReference type="SAM" id="MobiDB-lite"/>
    </source>
</evidence>
<organism evidence="2 3">
    <name type="scientific">Anabarilius grahami</name>
    <name type="common">Kanglang fish</name>
    <name type="synonym">Barilius grahami</name>
    <dbReference type="NCBI Taxonomy" id="495550"/>
    <lineage>
        <taxon>Eukaryota</taxon>
        <taxon>Metazoa</taxon>
        <taxon>Chordata</taxon>
        <taxon>Craniata</taxon>
        <taxon>Vertebrata</taxon>
        <taxon>Euteleostomi</taxon>
        <taxon>Actinopterygii</taxon>
        <taxon>Neopterygii</taxon>
        <taxon>Teleostei</taxon>
        <taxon>Ostariophysi</taxon>
        <taxon>Cypriniformes</taxon>
        <taxon>Xenocyprididae</taxon>
        <taxon>Xenocypridinae</taxon>
        <taxon>Xenocypridinae incertae sedis</taxon>
        <taxon>Anabarilius</taxon>
    </lineage>
</organism>
<dbReference type="EMBL" id="RJVU01051187">
    <property type="protein sequence ID" value="ROL41943.1"/>
    <property type="molecule type" value="Genomic_DNA"/>
</dbReference>
<sequence>FFSDPFQVHHERMRQMMRGFSDPFGQGFMPSITDGRHRGNRGAGPPNTSPNRRSDRPGRSGQRVTATERHKDQLATLAAQNAKLSPRVHL</sequence>
<dbReference type="OrthoDB" id="8707547at2759"/>
<evidence type="ECO:0000313" key="2">
    <source>
        <dbReference type="EMBL" id="ROL41943.1"/>
    </source>
</evidence>
<name>A0A3N0Y6X3_ANAGA</name>
<gene>
    <name evidence="2" type="ORF">DPX16_9206</name>
</gene>
<comment type="caution">
    <text evidence="2">The sequence shown here is derived from an EMBL/GenBank/DDBJ whole genome shotgun (WGS) entry which is preliminary data.</text>
</comment>